<reference evidence="1 2" key="1">
    <citation type="journal article" date="2015" name="Appl. Environ. Microbiol.">
        <title>Two Phages, phiIPLA-RODI and phiIPLA-C1C, Lyse Mono- and Dual-Species Staphylococcal Biofilms.</title>
        <authorList>
            <person name="Gutierrez D."/>
            <person name="Vandenheuvel D."/>
            <person name="Martinez B."/>
            <person name="Rodriguez A."/>
            <person name="Lavigne R."/>
            <person name="Garcia P."/>
        </authorList>
    </citation>
    <scope>NUCLEOTIDE SEQUENCE [LARGE SCALE GENOMIC DNA]</scope>
</reference>
<dbReference type="KEGG" id="vg:26623111"/>
<keyword evidence="2" id="KW-1185">Reference proteome</keyword>
<evidence type="ECO:0000313" key="2">
    <source>
        <dbReference type="Proteomes" id="UP000032690"/>
    </source>
</evidence>
<dbReference type="Proteomes" id="UP000032690">
    <property type="component" value="Segment"/>
</dbReference>
<evidence type="ECO:0000313" key="1">
    <source>
        <dbReference type="EMBL" id="AJA41965.1"/>
    </source>
</evidence>
<proteinExistence type="predicted"/>
<protein>
    <submittedName>
        <fullName evidence="1">TreT</fullName>
    </submittedName>
</protein>
<dbReference type="EMBL" id="KP027446">
    <property type="protein sequence ID" value="AJA41965.1"/>
    <property type="molecule type" value="Genomic_DNA"/>
</dbReference>
<dbReference type="GeneID" id="26623111"/>
<name>A0A0D3MVM3_9CAUD</name>
<sequence>MNIREVHNVVKSAKSQLLQEQNNINNVIIDDYITEELHRRTQRSGTIQMNNNTASYSNGSYGSLEELREAYDLSSLSTGEIKELIKTFV</sequence>
<dbReference type="RefSeq" id="YP_009195839.1">
    <property type="nucleotide sequence ID" value="NC_028765.1"/>
</dbReference>
<accession>A0A0D3MVM3</accession>
<organism evidence="1 2">
    <name type="scientific">Staphylococcus phage phiIPLA-RODI</name>
    <dbReference type="NCBI Taxonomy" id="1572703"/>
    <lineage>
        <taxon>Viruses</taxon>
        <taxon>Duplodnaviria</taxon>
        <taxon>Heunggongvirae</taxon>
        <taxon>Uroviricota</taxon>
        <taxon>Caudoviricetes</taxon>
        <taxon>Herelleviridae</taxon>
        <taxon>Twortvirinae</taxon>
        <taxon>Kayvirus</taxon>
        <taxon>Kayvirus rodi</taxon>
    </lineage>
</organism>